<organism evidence="1 2">
    <name type="scientific">Jeotgalibacillus soli</name>
    <dbReference type="NCBI Taxonomy" id="889306"/>
    <lineage>
        <taxon>Bacteria</taxon>
        <taxon>Bacillati</taxon>
        <taxon>Bacillota</taxon>
        <taxon>Bacilli</taxon>
        <taxon>Bacillales</taxon>
        <taxon>Caryophanaceae</taxon>
        <taxon>Jeotgalibacillus</taxon>
    </lineage>
</organism>
<comment type="caution">
    <text evidence="1">The sequence shown here is derived from an EMBL/GenBank/DDBJ whole genome shotgun (WGS) entry which is preliminary data.</text>
</comment>
<evidence type="ECO:0000313" key="2">
    <source>
        <dbReference type="Proteomes" id="UP000031938"/>
    </source>
</evidence>
<dbReference type="Proteomes" id="UP000031938">
    <property type="component" value="Unassembled WGS sequence"/>
</dbReference>
<protein>
    <recommendedName>
        <fullName evidence="3">Transposase</fullName>
    </recommendedName>
</protein>
<dbReference type="AlphaFoldDB" id="A0A0C2R6A1"/>
<dbReference type="STRING" id="889306.KP78_21340"/>
<dbReference type="EMBL" id="JXRP01000017">
    <property type="protein sequence ID" value="KIL45785.1"/>
    <property type="molecule type" value="Genomic_DNA"/>
</dbReference>
<evidence type="ECO:0000313" key="1">
    <source>
        <dbReference type="EMBL" id="KIL45785.1"/>
    </source>
</evidence>
<accession>A0A0C2R6A1</accession>
<gene>
    <name evidence="1" type="ORF">KP78_21340</name>
</gene>
<sequence length="37" mass="4291">MIGKTLLGRLSENKVYIKRSSSYGCSKMFRSFVNEFI</sequence>
<keyword evidence="2" id="KW-1185">Reference proteome</keyword>
<reference evidence="1 2" key="1">
    <citation type="submission" date="2015-01" db="EMBL/GenBank/DDBJ databases">
        <title>Genome sequencing of Jeotgalibacillus soli.</title>
        <authorList>
            <person name="Goh K.M."/>
            <person name="Chan K.-G."/>
            <person name="Yaakop A.S."/>
            <person name="Ee R."/>
            <person name="Gan H.M."/>
            <person name="Chan C.S."/>
        </authorList>
    </citation>
    <scope>NUCLEOTIDE SEQUENCE [LARGE SCALE GENOMIC DNA]</scope>
    <source>
        <strain evidence="1 2">P9</strain>
    </source>
</reference>
<name>A0A0C2R6A1_9BACL</name>
<evidence type="ECO:0008006" key="3">
    <source>
        <dbReference type="Google" id="ProtNLM"/>
    </source>
</evidence>
<proteinExistence type="predicted"/>
<dbReference type="PATRIC" id="fig|889306.3.peg.2149"/>